<evidence type="ECO:0000313" key="5">
    <source>
        <dbReference type="Proteomes" id="UP001172102"/>
    </source>
</evidence>
<protein>
    <recommendedName>
        <fullName evidence="3">CPAF-like PDZ domain-containing protein</fullName>
    </recommendedName>
</protein>
<proteinExistence type="predicted"/>
<evidence type="ECO:0000313" key="4">
    <source>
        <dbReference type="EMBL" id="KAK0708505.1"/>
    </source>
</evidence>
<organism evidence="4 5">
    <name type="scientific">Lasiosphaeris hirsuta</name>
    <dbReference type="NCBI Taxonomy" id="260670"/>
    <lineage>
        <taxon>Eukaryota</taxon>
        <taxon>Fungi</taxon>
        <taxon>Dikarya</taxon>
        <taxon>Ascomycota</taxon>
        <taxon>Pezizomycotina</taxon>
        <taxon>Sordariomycetes</taxon>
        <taxon>Sordariomycetidae</taxon>
        <taxon>Sordariales</taxon>
        <taxon>Lasiosphaeriaceae</taxon>
        <taxon>Lasiosphaeris</taxon>
    </lineage>
</organism>
<dbReference type="Pfam" id="PF23658">
    <property type="entry name" value="PDZ_CPAF_rel"/>
    <property type="match status" value="1"/>
</dbReference>
<comment type="caution">
    <text evidence="4">The sequence shown here is derived from an EMBL/GenBank/DDBJ whole genome shotgun (WGS) entry which is preliminary data.</text>
</comment>
<dbReference type="PANTHER" id="PTHR37049:SF4">
    <property type="entry name" value="RHODANESE DOMAIN-CONTAINING PROTEIN"/>
    <property type="match status" value="1"/>
</dbReference>
<dbReference type="InterPro" id="IPR052766">
    <property type="entry name" value="S41A_metabolite_peptidase"/>
</dbReference>
<evidence type="ECO:0000259" key="3">
    <source>
        <dbReference type="Pfam" id="PF23658"/>
    </source>
</evidence>
<name>A0AA40A3A9_9PEZI</name>
<feature type="region of interest" description="Disordered" evidence="1">
    <location>
        <begin position="685"/>
        <end position="716"/>
    </location>
</feature>
<evidence type="ECO:0000256" key="1">
    <source>
        <dbReference type="SAM" id="MobiDB-lite"/>
    </source>
</evidence>
<dbReference type="InterPro" id="IPR056186">
    <property type="entry name" value="PDZ_CPAF-rel"/>
</dbReference>
<feature type="signal peptide" evidence="2">
    <location>
        <begin position="1"/>
        <end position="21"/>
    </location>
</feature>
<sequence>MFLTTAKVAVVLAVIAGGAGAYPLEAPAAPDEPCRRLRDTAVAWYAEHKIVPKNLSSVEAILFPATPAVPVAPSLAFACLESIPLDRDTALAHVEFLHPLFEWQSTVDYLKGPPRGYLSEGVDLLRGLDDIAAKLRADPPAYANEFGFLAELHVLVSRVRDAHFGYTSLLLDLFTLRPGAEFVSISRDGVALPEIFLHSDIKHDKEGYVPSPVSTIDGLPALEYLERAAVADGGAHDPDARFNALFPSASKEVNYLSSGVDSFVLGLNDTTTVACRNGTVLTLRNTAFLRANLTAIASAADLYREFGRAGGTAPLPTPWYAYKAADRGYVSDFERGGFPRPVRVTVGGDAAGFLPAGPDFPPDVAVLAVNSFAPTIDVRNFSASLGLMGEIHAVTVDFIRQARAAGRSKLILDLQGNSGGQLLHLAVLYFNLFPSATLTFPLQSQLRTHPQLASLLASQKNTTSPLPWLLRIYQHPNGTAWPSAAEFYGPVPGTSHTNPSLFTHDALLSPLFLNYTAPWPTPPFRPADILILTDGECASACAVLTAALTHAHRGIRTLAVGGRPRHAPMQAVGRTRGGPAADFGAFPATAGARLPRGGVPGPEAVPPMRLRVVGRGTWGEGVHFNLADVAPLGEEAGTTPLQFRYEAAHGRLFFTWEMAREGEEVWRVAAGVAWGDGRCVRGSTEGEAGRMGGAAPGYTPEVEDGYRLGPGPGALG</sequence>
<dbReference type="SUPFAM" id="SSF52096">
    <property type="entry name" value="ClpP/crotonase"/>
    <property type="match status" value="1"/>
</dbReference>
<accession>A0AA40A3A9</accession>
<dbReference type="Gene3D" id="3.90.226.10">
    <property type="entry name" value="2-enoyl-CoA Hydratase, Chain A, domain 1"/>
    <property type="match status" value="1"/>
</dbReference>
<evidence type="ECO:0000256" key="2">
    <source>
        <dbReference type="SAM" id="SignalP"/>
    </source>
</evidence>
<keyword evidence="5" id="KW-1185">Reference proteome</keyword>
<keyword evidence="2" id="KW-0732">Signal</keyword>
<dbReference type="InterPro" id="IPR029045">
    <property type="entry name" value="ClpP/crotonase-like_dom_sf"/>
</dbReference>
<feature type="chain" id="PRO_5041451712" description="CPAF-like PDZ domain-containing protein" evidence="2">
    <location>
        <begin position="22"/>
        <end position="716"/>
    </location>
</feature>
<gene>
    <name evidence="4" type="ORF">B0H67DRAFT_556972</name>
</gene>
<dbReference type="AlphaFoldDB" id="A0AA40A3A9"/>
<reference evidence="4" key="1">
    <citation type="submission" date="2023-06" db="EMBL/GenBank/DDBJ databases">
        <title>Genome-scale phylogeny and comparative genomics of the fungal order Sordariales.</title>
        <authorList>
            <consortium name="Lawrence Berkeley National Laboratory"/>
            <person name="Hensen N."/>
            <person name="Bonometti L."/>
            <person name="Westerberg I."/>
            <person name="Brannstrom I.O."/>
            <person name="Guillou S."/>
            <person name="Cros-Aarteil S."/>
            <person name="Calhoun S."/>
            <person name="Haridas S."/>
            <person name="Kuo A."/>
            <person name="Mondo S."/>
            <person name="Pangilinan J."/>
            <person name="Riley R."/>
            <person name="Labutti K."/>
            <person name="Andreopoulos B."/>
            <person name="Lipzen A."/>
            <person name="Chen C."/>
            <person name="Yanf M."/>
            <person name="Daum C."/>
            <person name="Ng V."/>
            <person name="Clum A."/>
            <person name="Steindorff A."/>
            <person name="Ohm R."/>
            <person name="Martin F."/>
            <person name="Silar P."/>
            <person name="Natvig D."/>
            <person name="Lalanne C."/>
            <person name="Gautier V."/>
            <person name="Ament-Velasquez S.L."/>
            <person name="Kruys A."/>
            <person name="Hutchinson M.I."/>
            <person name="Powell A.J."/>
            <person name="Barry K."/>
            <person name="Miller A.N."/>
            <person name="Grigoriev I.V."/>
            <person name="Debuchy R."/>
            <person name="Gladieux P."/>
            <person name="Thoren M.H."/>
            <person name="Johannesson H."/>
        </authorList>
    </citation>
    <scope>NUCLEOTIDE SEQUENCE</scope>
    <source>
        <strain evidence="4">SMH4607-1</strain>
    </source>
</reference>
<dbReference type="Proteomes" id="UP001172102">
    <property type="component" value="Unassembled WGS sequence"/>
</dbReference>
<dbReference type="PANTHER" id="PTHR37049">
    <property type="entry name" value="PEPTIDASE S41 FAMILY PROTEIN"/>
    <property type="match status" value="1"/>
</dbReference>
<dbReference type="EMBL" id="JAUKUA010000006">
    <property type="protein sequence ID" value="KAK0708505.1"/>
    <property type="molecule type" value="Genomic_DNA"/>
</dbReference>
<feature type="domain" description="CPAF-like PDZ" evidence="3">
    <location>
        <begin position="180"/>
        <end position="293"/>
    </location>
</feature>